<sequence length="45" mass="4542">MANVARGEQVQIGARLADVAVALQQAVAYCEAPGGRLDCAVGTPT</sequence>
<dbReference type="AlphaFoldDB" id="A0A9X1SXR8"/>
<name>A0A9X1SXR8_9ACTN</name>
<dbReference type="RefSeq" id="WP_231448326.1">
    <property type="nucleotide sequence ID" value="NZ_JAJOMB010000022.1"/>
</dbReference>
<organism evidence="1 2">
    <name type="scientific">Kineosporia babensis</name>
    <dbReference type="NCBI Taxonomy" id="499548"/>
    <lineage>
        <taxon>Bacteria</taxon>
        <taxon>Bacillati</taxon>
        <taxon>Actinomycetota</taxon>
        <taxon>Actinomycetes</taxon>
        <taxon>Kineosporiales</taxon>
        <taxon>Kineosporiaceae</taxon>
        <taxon>Kineosporia</taxon>
    </lineage>
</organism>
<reference evidence="1" key="1">
    <citation type="submission" date="2021-11" db="EMBL/GenBank/DDBJ databases">
        <title>Streptomyces corallinus and Kineosporia corallina sp. nov., two new coral-derived marine actinobacteria.</title>
        <authorList>
            <person name="Buangrab K."/>
            <person name="Sutthacheep M."/>
            <person name="Yeemin T."/>
            <person name="Harunari E."/>
            <person name="Igarashi Y."/>
            <person name="Sripreechasak P."/>
            <person name="Kanchanasin P."/>
            <person name="Tanasupawat S."/>
            <person name="Phongsopitanun W."/>
        </authorList>
    </citation>
    <scope>NUCLEOTIDE SEQUENCE</scope>
    <source>
        <strain evidence="1">JCM 31032</strain>
    </source>
</reference>
<keyword evidence="2" id="KW-1185">Reference proteome</keyword>
<accession>A0A9X1SXR8</accession>
<evidence type="ECO:0000313" key="1">
    <source>
        <dbReference type="EMBL" id="MCD5315505.1"/>
    </source>
</evidence>
<protein>
    <submittedName>
        <fullName evidence="1">Uncharacterized protein</fullName>
    </submittedName>
</protein>
<comment type="caution">
    <text evidence="1">The sequence shown here is derived from an EMBL/GenBank/DDBJ whole genome shotgun (WGS) entry which is preliminary data.</text>
</comment>
<gene>
    <name evidence="1" type="ORF">LR394_31870</name>
</gene>
<evidence type="ECO:0000313" key="2">
    <source>
        <dbReference type="Proteomes" id="UP001138997"/>
    </source>
</evidence>
<dbReference type="EMBL" id="JAJOMB010000022">
    <property type="protein sequence ID" value="MCD5315505.1"/>
    <property type="molecule type" value="Genomic_DNA"/>
</dbReference>
<proteinExistence type="predicted"/>
<dbReference type="Proteomes" id="UP001138997">
    <property type="component" value="Unassembled WGS sequence"/>
</dbReference>